<reference evidence="9 10" key="1">
    <citation type="submission" date="2020-02" db="EMBL/GenBank/DDBJ databases">
        <title>Out from the shadows clarifying the taxonomy of the family Cryomorphaceae and related taxa by utilizing the GTDB taxonomic framework.</title>
        <authorList>
            <person name="Bowman J.P."/>
        </authorList>
    </citation>
    <scope>NUCLEOTIDE SEQUENCE [LARGE SCALE GENOMIC DNA]</scope>
    <source>
        <strain evidence="9 10">QSSC 1-22</strain>
    </source>
</reference>
<dbReference type="Proteomes" id="UP000486602">
    <property type="component" value="Unassembled WGS sequence"/>
</dbReference>
<feature type="transmembrane region" description="Helical" evidence="7">
    <location>
        <begin position="110"/>
        <end position="127"/>
    </location>
</feature>
<keyword evidence="3 7" id="KW-1133">Transmembrane helix</keyword>
<dbReference type="SMART" id="SM00752">
    <property type="entry name" value="HTTM"/>
    <property type="match status" value="1"/>
</dbReference>
<dbReference type="InterPro" id="IPR053934">
    <property type="entry name" value="HTTM_dom"/>
</dbReference>
<evidence type="ECO:0000256" key="3">
    <source>
        <dbReference type="ARBA" id="ARBA00022989"/>
    </source>
</evidence>
<evidence type="ECO:0000313" key="10">
    <source>
        <dbReference type="Proteomes" id="UP000486602"/>
    </source>
</evidence>
<comment type="caution">
    <text evidence="9">The sequence shown here is derived from an EMBL/GenBank/DDBJ whole genome shotgun (WGS) entry which is preliminary data.</text>
</comment>
<feature type="domain" description="HTTM-like" evidence="8">
    <location>
        <begin position="7"/>
        <end position="266"/>
    </location>
</feature>
<proteinExistence type="predicted"/>
<keyword evidence="6" id="KW-0456">Lyase</keyword>
<keyword evidence="4 7" id="KW-0472">Membrane</keyword>
<feature type="transmembrane region" description="Helical" evidence="7">
    <location>
        <begin position="201"/>
        <end position="223"/>
    </location>
</feature>
<comment type="subcellular location">
    <subcellularLocation>
        <location evidence="1">Endomembrane system</location>
        <topology evidence="1">Multi-pass membrane protein</topology>
    </subcellularLocation>
</comment>
<evidence type="ECO:0000256" key="6">
    <source>
        <dbReference type="ARBA" id="ARBA00023239"/>
    </source>
</evidence>
<protein>
    <submittedName>
        <fullName evidence="9">HTTM domain-containing protein</fullName>
    </submittedName>
</protein>
<dbReference type="GO" id="GO:0008488">
    <property type="term" value="F:gamma-glutamyl carboxylase activity"/>
    <property type="evidence" value="ECO:0007669"/>
    <property type="project" value="InterPro"/>
</dbReference>
<evidence type="ECO:0000256" key="7">
    <source>
        <dbReference type="SAM" id="Phobius"/>
    </source>
</evidence>
<sequence>MRKGFLFAPADIAPLAIFRILMGLLMAAEGFGAILTGWVRQNYVERDFTFNFMGFDFLQMLVGPQAYVLFALLGVFGLCIALGFRYKFAIIGFTILWACAYFGQKTSYNNHYYLLLLVCFLFILVPAHRYASADVKSGRVQQSQVTPYWTIWVFKFLLLIVYFYAAIAKIYPDWIEGKAVEIFLTGKKDWPLLGMVADKTWFFLLLSYGGIVFDLLVIPALWFKPTRKIAFVISIFFHLFNSVVFHIGIFPYMMLITSVLFFEPAFIRKMFFRNSIDISHLKVANYLNNKLVYSLLIPFFAGMILLPLRPFYFPGSSHWTEEGHRLSWHMMLRSKYGTIYYEVKRSDTGKTERINPEDRMWNKSARKLATRPDMAWQYAQRLKREYNDIGVEVEVYAFANASLNGRELKPLIDSKTDLAAVKWRTFSHNEWILLHPDL</sequence>
<dbReference type="AlphaFoldDB" id="A0A7K3WRX0"/>
<dbReference type="EMBL" id="JAAGVY010000025">
    <property type="protein sequence ID" value="NEN24413.1"/>
    <property type="molecule type" value="Genomic_DNA"/>
</dbReference>
<feature type="transmembrane region" description="Helical" evidence="7">
    <location>
        <begin position="12"/>
        <end position="38"/>
    </location>
</feature>
<dbReference type="GO" id="GO:0019842">
    <property type="term" value="F:vitamin binding"/>
    <property type="evidence" value="ECO:0007669"/>
    <property type="project" value="TreeGrafter"/>
</dbReference>
<accession>A0A7K3WRX0</accession>
<gene>
    <name evidence="9" type="ORF">G3O08_12955</name>
</gene>
<keyword evidence="5" id="KW-1015">Disulfide bond</keyword>
<organism evidence="9 10">
    <name type="scientific">Cryomorpha ignava</name>
    <dbReference type="NCBI Taxonomy" id="101383"/>
    <lineage>
        <taxon>Bacteria</taxon>
        <taxon>Pseudomonadati</taxon>
        <taxon>Bacteroidota</taxon>
        <taxon>Flavobacteriia</taxon>
        <taxon>Flavobacteriales</taxon>
        <taxon>Cryomorphaceae</taxon>
        <taxon>Cryomorpha</taxon>
    </lineage>
</organism>
<dbReference type="PANTHER" id="PTHR12639:SF7">
    <property type="entry name" value="HTTM DOMAIN-CONTAINING PROTEIN"/>
    <property type="match status" value="1"/>
</dbReference>
<feature type="transmembrane region" description="Helical" evidence="7">
    <location>
        <begin position="148"/>
        <end position="167"/>
    </location>
</feature>
<evidence type="ECO:0000256" key="4">
    <source>
        <dbReference type="ARBA" id="ARBA00023136"/>
    </source>
</evidence>
<dbReference type="PANTHER" id="PTHR12639">
    <property type="entry name" value="VITAMIN K-DEPENDENT GAMMA-CARBOXYLASE"/>
    <property type="match status" value="1"/>
</dbReference>
<evidence type="ECO:0000256" key="2">
    <source>
        <dbReference type="ARBA" id="ARBA00022692"/>
    </source>
</evidence>
<feature type="transmembrane region" description="Helical" evidence="7">
    <location>
        <begin position="58"/>
        <end position="81"/>
    </location>
</feature>
<evidence type="ECO:0000256" key="5">
    <source>
        <dbReference type="ARBA" id="ARBA00023157"/>
    </source>
</evidence>
<keyword evidence="10" id="KW-1185">Reference proteome</keyword>
<keyword evidence="2 7" id="KW-0812">Transmembrane</keyword>
<name>A0A7K3WRX0_9FLAO</name>
<feature type="transmembrane region" description="Helical" evidence="7">
    <location>
        <begin position="235"/>
        <end position="262"/>
    </location>
</feature>
<feature type="transmembrane region" description="Helical" evidence="7">
    <location>
        <begin position="291"/>
        <end position="308"/>
    </location>
</feature>
<dbReference type="GO" id="GO:0012505">
    <property type="term" value="C:endomembrane system"/>
    <property type="evidence" value="ECO:0007669"/>
    <property type="project" value="UniProtKB-SubCell"/>
</dbReference>
<dbReference type="Pfam" id="PF05090">
    <property type="entry name" value="HTTM"/>
    <property type="match status" value="1"/>
</dbReference>
<evidence type="ECO:0000256" key="1">
    <source>
        <dbReference type="ARBA" id="ARBA00004127"/>
    </source>
</evidence>
<dbReference type="Pfam" id="PF22777">
    <property type="entry name" value="VKGC_lumenal_dom"/>
    <property type="match status" value="1"/>
</dbReference>
<dbReference type="InterPro" id="IPR053935">
    <property type="entry name" value="VKGC_lumenal_dom"/>
</dbReference>
<dbReference type="InterPro" id="IPR007782">
    <property type="entry name" value="VKG_COase"/>
</dbReference>
<evidence type="ECO:0000259" key="8">
    <source>
        <dbReference type="SMART" id="SM00752"/>
    </source>
</evidence>
<dbReference type="InterPro" id="IPR011020">
    <property type="entry name" value="HTTM-like"/>
</dbReference>
<dbReference type="RefSeq" id="WP_163285805.1">
    <property type="nucleotide sequence ID" value="NZ_JAAGVY010000025.1"/>
</dbReference>
<evidence type="ECO:0000313" key="9">
    <source>
        <dbReference type="EMBL" id="NEN24413.1"/>
    </source>
</evidence>